<dbReference type="Proteomes" id="UP000566813">
    <property type="component" value="Unassembled WGS sequence"/>
</dbReference>
<keyword evidence="4" id="KW-1185">Reference proteome</keyword>
<dbReference type="AlphaFoldDB" id="A0A7X1FTY3"/>
<dbReference type="Gene3D" id="3.40.50.2300">
    <property type="match status" value="1"/>
</dbReference>
<dbReference type="InterPro" id="IPR001789">
    <property type="entry name" value="Sig_transdc_resp-reg_receiver"/>
</dbReference>
<dbReference type="GO" id="GO:0009898">
    <property type="term" value="C:cytoplasmic side of plasma membrane"/>
    <property type="evidence" value="ECO:0007669"/>
    <property type="project" value="TreeGrafter"/>
</dbReference>
<gene>
    <name evidence="3" type="ORF">H7F51_12255</name>
</gene>
<name>A0A7X1FTY3_9SPHN</name>
<dbReference type="GO" id="GO:0005829">
    <property type="term" value="C:cytosol"/>
    <property type="evidence" value="ECO:0007669"/>
    <property type="project" value="TreeGrafter"/>
</dbReference>
<evidence type="ECO:0000313" key="4">
    <source>
        <dbReference type="Proteomes" id="UP000566813"/>
    </source>
</evidence>
<dbReference type="PROSITE" id="PS50110">
    <property type="entry name" value="RESPONSE_REGULATORY"/>
    <property type="match status" value="1"/>
</dbReference>
<dbReference type="Pfam" id="PF13614">
    <property type="entry name" value="AAA_31"/>
    <property type="match status" value="1"/>
</dbReference>
<comment type="caution">
    <text evidence="3">The sequence shown here is derived from an EMBL/GenBank/DDBJ whole genome shotgun (WGS) entry which is preliminary data.</text>
</comment>
<dbReference type="GO" id="GO:0000160">
    <property type="term" value="P:phosphorelay signal transduction system"/>
    <property type="evidence" value="ECO:0007669"/>
    <property type="project" value="InterPro"/>
</dbReference>
<dbReference type="SUPFAM" id="SSF52540">
    <property type="entry name" value="P-loop containing nucleoside triphosphate hydrolases"/>
    <property type="match status" value="1"/>
</dbReference>
<sequence>MRTCSDVVVVASAKHAAELSRRLDSKTFPGLILVEREAGEAIAAHELHGAALVVIEVDPDSPASIDRIARIQDTPGHAPVIAAIPNASVALVRTLVRGGIDDVIGLPFAPDELLEAALGVLTSRSVKARTETRLAPMIAVVRSIGGCGATSIATHLAPALAEASGKSAVVVDLDMQFGTVADVLSAQGRGSITDLLDAGHRIDDELIRSVTRTSEDGVNVIAAPQDIVPLESVDTDQLLRVLDQLRRTYGYVVLDLPANWTNWTLSSALAADAVLLVVELSVASLRQAKRRLDLFRSVGISRDHVAVVVNRIEKRLFRTINLGDVADTLHHPALASVALDDPVVGSAQDQGRLVRALHRRSAFGSDLAKLAEALLDGPLGARS</sequence>
<evidence type="ECO:0000256" key="1">
    <source>
        <dbReference type="PROSITE-ProRule" id="PRU00169"/>
    </source>
</evidence>
<dbReference type="InterPro" id="IPR011006">
    <property type="entry name" value="CheY-like_superfamily"/>
</dbReference>
<dbReference type="GO" id="GO:0005524">
    <property type="term" value="F:ATP binding"/>
    <property type="evidence" value="ECO:0007669"/>
    <property type="project" value="TreeGrafter"/>
</dbReference>
<dbReference type="EMBL" id="JACLAW010000008">
    <property type="protein sequence ID" value="MBC2666292.1"/>
    <property type="molecule type" value="Genomic_DNA"/>
</dbReference>
<dbReference type="GO" id="GO:0016887">
    <property type="term" value="F:ATP hydrolysis activity"/>
    <property type="evidence" value="ECO:0007669"/>
    <property type="project" value="TreeGrafter"/>
</dbReference>
<dbReference type="PANTHER" id="PTHR43384">
    <property type="entry name" value="SEPTUM SITE-DETERMINING PROTEIN MIND HOMOLOG, CHLOROPLASTIC-RELATED"/>
    <property type="match status" value="1"/>
</dbReference>
<dbReference type="SUPFAM" id="SSF52172">
    <property type="entry name" value="CheY-like"/>
    <property type="match status" value="1"/>
</dbReference>
<dbReference type="PANTHER" id="PTHR43384:SF13">
    <property type="entry name" value="SLR0110 PROTEIN"/>
    <property type="match status" value="1"/>
</dbReference>
<dbReference type="InterPro" id="IPR050625">
    <property type="entry name" value="ParA/MinD_ATPase"/>
</dbReference>
<feature type="domain" description="Response regulatory" evidence="2">
    <location>
        <begin position="1"/>
        <end position="121"/>
    </location>
</feature>
<proteinExistence type="predicted"/>
<evidence type="ECO:0000313" key="3">
    <source>
        <dbReference type="EMBL" id="MBC2666292.1"/>
    </source>
</evidence>
<dbReference type="Gene3D" id="3.40.50.300">
    <property type="entry name" value="P-loop containing nucleotide triphosphate hydrolases"/>
    <property type="match status" value="1"/>
</dbReference>
<protein>
    <submittedName>
        <fullName evidence="3">AAA family ATPase</fullName>
    </submittedName>
</protein>
<organism evidence="3 4">
    <name type="scientific">Novosphingobium flavum</name>
    <dbReference type="NCBI Taxonomy" id="1778672"/>
    <lineage>
        <taxon>Bacteria</taxon>
        <taxon>Pseudomonadati</taxon>
        <taxon>Pseudomonadota</taxon>
        <taxon>Alphaproteobacteria</taxon>
        <taxon>Sphingomonadales</taxon>
        <taxon>Sphingomonadaceae</taxon>
        <taxon>Novosphingobium</taxon>
    </lineage>
</organism>
<comment type="caution">
    <text evidence="1">Lacks conserved residue(s) required for the propagation of feature annotation.</text>
</comment>
<accession>A0A7X1FTY3</accession>
<dbReference type="RefSeq" id="WP_185664582.1">
    <property type="nucleotide sequence ID" value="NZ_JACLAW010000008.1"/>
</dbReference>
<dbReference type="GO" id="GO:0051782">
    <property type="term" value="P:negative regulation of cell division"/>
    <property type="evidence" value="ECO:0007669"/>
    <property type="project" value="TreeGrafter"/>
</dbReference>
<reference evidence="3 4" key="1">
    <citation type="submission" date="2020-08" db="EMBL/GenBank/DDBJ databases">
        <title>The genome sequence of type strain Novosphingobium flavum NBRC 111647.</title>
        <authorList>
            <person name="Liu Y."/>
        </authorList>
    </citation>
    <scope>NUCLEOTIDE SEQUENCE [LARGE SCALE GENOMIC DNA]</scope>
    <source>
        <strain evidence="3 4">NBRC 111647</strain>
    </source>
</reference>
<dbReference type="InterPro" id="IPR027417">
    <property type="entry name" value="P-loop_NTPase"/>
</dbReference>
<evidence type="ECO:0000259" key="2">
    <source>
        <dbReference type="PROSITE" id="PS50110"/>
    </source>
</evidence>
<dbReference type="InterPro" id="IPR025669">
    <property type="entry name" value="AAA_dom"/>
</dbReference>